<dbReference type="Pfam" id="PF06985">
    <property type="entry name" value="HET"/>
    <property type="match status" value="1"/>
</dbReference>
<dbReference type="STRING" id="252740.A0A423VZK5"/>
<evidence type="ECO:0000259" key="1">
    <source>
        <dbReference type="Pfam" id="PF06985"/>
    </source>
</evidence>
<dbReference type="PANTHER" id="PTHR33112">
    <property type="entry name" value="DOMAIN PROTEIN, PUTATIVE-RELATED"/>
    <property type="match status" value="1"/>
</dbReference>
<sequence>MDLLSTRELVSDGDRLDEGVISRKQTLGEETFEVFFDAQDRPWFFDDDQVVFYISPLYLRGSKASDWALRNSTCFMPLDGRSSGIFARELSPQADLGVVRDWIQHCDHGHTHPDCNPAVALQLPGFQVIDCETRTLVTWQSPAPYATLSYVWGSDPSDVRGDGARLPETLPKLIEDAINVASFLGYRYLWIDRYCIPQNNDEVKAGLIRNMDKIYSESALTIIASASERPSEGLIGIGMDRTDLPYSLRTGDLSLIQICTNLADEVEKSRWNTRGWTYQEGFLSNRRLLFTKSQCYFQCGELWCTDGIRLPLDTLPKLNSPGQAKLSRVFPWVINERTVLDSVHSDRQKQREEYFVDRVREYMKRELTHDMDAFDAFAGVLNYLKWFSGEFLLGDILGLPIWNTTSRWTEDGDGGDPLLRSLAWSLHVVAPYRPRRGKAPPNVVERRKGLPSWTWCGWKMSNPSFHQIQWSEGWRSRDNETSAQTEIRLEFQDGDVVRWESTGDPAELLRLTSIKGSPKFLRVRGWLSELLVPSTCWIMNYDGECQCGPYRLARRDVQYLSIIAERRGLPLTEKEKGYILKAWFFSPLVFDVAKDNCQSEVLVLVETTEPGIYERLHVLCQIKMEYFIGRPSMADMAWRFNWNLTDFKVG</sequence>
<evidence type="ECO:0000313" key="2">
    <source>
        <dbReference type="EMBL" id="ROV96433.1"/>
    </source>
</evidence>
<accession>A0A423VZK5</accession>
<evidence type="ECO:0000313" key="3">
    <source>
        <dbReference type="Proteomes" id="UP000284375"/>
    </source>
</evidence>
<comment type="caution">
    <text evidence="2">The sequence shown here is derived from an EMBL/GenBank/DDBJ whole genome shotgun (WGS) entry which is preliminary data.</text>
</comment>
<dbReference type="OrthoDB" id="5428863at2759"/>
<feature type="domain" description="Heterokaryon incompatibility" evidence="1">
    <location>
        <begin position="145"/>
        <end position="280"/>
    </location>
</feature>
<proteinExistence type="predicted"/>
<dbReference type="AlphaFoldDB" id="A0A423VZK5"/>
<reference evidence="2 3" key="1">
    <citation type="submission" date="2015-09" db="EMBL/GenBank/DDBJ databases">
        <title>Host preference determinants of Valsa canker pathogens revealed by comparative genomics.</title>
        <authorList>
            <person name="Yin Z."/>
            <person name="Huang L."/>
        </authorList>
    </citation>
    <scope>NUCLEOTIDE SEQUENCE [LARGE SCALE GENOMIC DNA]</scope>
    <source>
        <strain evidence="2 3">YSFL</strain>
    </source>
</reference>
<dbReference type="PANTHER" id="PTHR33112:SF1">
    <property type="entry name" value="HETEROKARYON INCOMPATIBILITY DOMAIN-CONTAINING PROTEIN"/>
    <property type="match status" value="1"/>
</dbReference>
<dbReference type="InterPro" id="IPR010730">
    <property type="entry name" value="HET"/>
</dbReference>
<dbReference type="EMBL" id="LJZO01000020">
    <property type="protein sequence ID" value="ROV96433.1"/>
    <property type="molecule type" value="Genomic_DNA"/>
</dbReference>
<gene>
    <name evidence="2" type="ORF">VSDG_05480</name>
</gene>
<organism evidence="2 3">
    <name type="scientific">Cytospora chrysosperma</name>
    <name type="common">Cytospora canker fungus</name>
    <name type="synonym">Sphaeria chrysosperma</name>
    <dbReference type="NCBI Taxonomy" id="252740"/>
    <lineage>
        <taxon>Eukaryota</taxon>
        <taxon>Fungi</taxon>
        <taxon>Dikarya</taxon>
        <taxon>Ascomycota</taxon>
        <taxon>Pezizomycotina</taxon>
        <taxon>Sordariomycetes</taxon>
        <taxon>Sordariomycetidae</taxon>
        <taxon>Diaporthales</taxon>
        <taxon>Cytosporaceae</taxon>
        <taxon>Cytospora</taxon>
    </lineage>
</organism>
<name>A0A423VZK5_CYTCH</name>
<protein>
    <recommendedName>
        <fullName evidence="1">Heterokaryon incompatibility domain-containing protein</fullName>
    </recommendedName>
</protein>
<dbReference type="Proteomes" id="UP000284375">
    <property type="component" value="Unassembled WGS sequence"/>
</dbReference>
<keyword evidence="3" id="KW-1185">Reference proteome</keyword>